<feature type="region of interest" description="Disordered" evidence="1">
    <location>
        <begin position="1"/>
        <end position="66"/>
    </location>
</feature>
<evidence type="ECO:0000256" key="1">
    <source>
        <dbReference type="SAM" id="MobiDB-lite"/>
    </source>
</evidence>
<dbReference type="Proteomes" id="UP001558613">
    <property type="component" value="Unassembled WGS sequence"/>
</dbReference>
<evidence type="ECO:0000313" key="3">
    <source>
        <dbReference type="Proteomes" id="UP001558613"/>
    </source>
</evidence>
<feature type="region of interest" description="Disordered" evidence="1">
    <location>
        <begin position="89"/>
        <end position="116"/>
    </location>
</feature>
<dbReference type="EMBL" id="JAYMGO010000013">
    <property type="protein sequence ID" value="KAL1263135.1"/>
    <property type="molecule type" value="Genomic_DNA"/>
</dbReference>
<evidence type="ECO:0000313" key="2">
    <source>
        <dbReference type="EMBL" id="KAL1263135.1"/>
    </source>
</evidence>
<proteinExistence type="predicted"/>
<accession>A0ABR3MDI5</accession>
<comment type="caution">
    <text evidence="2">The sequence shown here is derived from an EMBL/GenBank/DDBJ whole genome shotgun (WGS) entry which is preliminary data.</text>
</comment>
<sequence length="116" mass="12848">MTVISLPQDTQTLTDKCQGAGGNYSVRGVFSRARGHPASPQSSARRSSRSSKVTGSRPVMRSARQSHVRVCKYTISPLLSRLNRSVERWSWPPHAETEMESDRTGVMRSGERSDDA</sequence>
<feature type="compositionally biased region" description="Basic and acidic residues" evidence="1">
    <location>
        <begin position="95"/>
        <end position="116"/>
    </location>
</feature>
<gene>
    <name evidence="2" type="ORF">QQF64_005874</name>
</gene>
<organism evidence="2 3">
    <name type="scientific">Cirrhinus molitorella</name>
    <name type="common">mud carp</name>
    <dbReference type="NCBI Taxonomy" id="172907"/>
    <lineage>
        <taxon>Eukaryota</taxon>
        <taxon>Metazoa</taxon>
        <taxon>Chordata</taxon>
        <taxon>Craniata</taxon>
        <taxon>Vertebrata</taxon>
        <taxon>Euteleostomi</taxon>
        <taxon>Actinopterygii</taxon>
        <taxon>Neopterygii</taxon>
        <taxon>Teleostei</taxon>
        <taxon>Ostariophysi</taxon>
        <taxon>Cypriniformes</taxon>
        <taxon>Cyprinidae</taxon>
        <taxon>Labeoninae</taxon>
        <taxon>Labeonini</taxon>
        <taxon>Cirrhinus</taxon>
    </lineage>
</organism>
<protein>
    <submittedName>
        <fullName evidence="2">Uncharacterized protein</fullName>
    </submittedName>
</protein>
<feature type="compositionally biased region" description="Polar residues" evidence="1">
    <location>
        <begin position="1"/>
        <end position="15"/>
    </location>
</feature>
<name>A0ABR3MDI5_9TELE</name>
<reference evidence="2 3" key="1">
    <citation type="submission" date="2023-09" db="EMBL/GenBank/DDBJ databases">
        <authorList>
            <person name="Wang M."/>
        </authorList>
    </citation>
    <scope>NUCLEOTIDE SEQUENCE [LARGE SCALE GENOMIC DNA]</scope>
    <source>
        <strain evidence="2">GT-2023</strain>
        <tissue evidence="2">Liver</tissue>
    </source>
</reference>
<keyword evidence="3" id="KW-1185">Reference proteome</keyword>